<dbReference type="GO" id="GO:0001764">
    <property type="term" value="P:neuron migration"/>
    <property type="evidence" value="ECO:0007669"/>
    <property type="project" value="TreeGrafter"/>
</dbReference>
<feature type="domain" description="PKD" evidence="2">
    <location>
        <begin position="518"/>
        <end position="605"/>
    </location>
</feature>
<dbReference type="SMART" id="SM00089">
    <property type="entry name" value="PKD"/>
    <property type="match status" value="4"/>
</dbReference>
<dbReference type="GO" id="GO:0031410">
    <property type="term" value="C:cytoplasmic vesicle"/>
    <property type="evidence" value="ECO:0007669"/>
    <property type="project" value="TreeGrafter"/>
</dbReference>
<accession>A0A3B0TIF5</accession>
<protein>
    <submittedName>
        <fullName evidence="3">Cytochrome c551/c552</fullName>
    </submittedName>
</protein>
<dbReference type="AlphaFoldDB" id="A0A3B0TIF5"/>
<dbReference type="GO" id="GO:0016020">
    <property type="term" value="C:membrane"/>
    <property type="evidence" value="ECO:0007669"/>
    <property type="project" value="TreeGrafter"/>
</dbReference>
<dbReference type="PROSITE" id="PS51257">
    <property type="entry name" value="PROKAR_LIPOPROTEIN"/>
    <property type="match status" value="1"/>
</dbReference>
<gene>
    <name evidence="3" type="ORF">MNBD_BACTEROID03-1250</name>
</gene>
<proteinExistence type="predicted"/>
<dbReference type="PANTHER" id="PTHR46182:SF2">
    <property type="entry name" value="FI19480P1"/>
    <property type="match status" value="1"/>
</dbReference>
<dbReference type="Gene3D" id="2.60.40.10">
    <property type="entry name" value="Immunoglobulins"/>
    <property type="match status" value="4"/>
</dbReference>
<dbReference type="Gene3D" id="2.160.20.10">
    <property type="entry name" value="Single-stranded right-handed beta-helix, Pectin lyase-like"/>
    <property type="match status" value="1"/>
</dbReference>
<name>A0A3B0TIF5_9ZZZZ</name>
<dbReference type="SUPFAM" id="SSF51126">
    <property type="entry name" value="Pectin lyase-like"/>
    <property type="match status" value="2"/>
</dbReference>
<dbReference type="InterPro" id="IPR012334">
    <property type="entry name" value="Pectin_lyas_fold"/>
</dbReference>
<dbReference type="FunFam" id="2.60.40.10:FF:000270">
    <property type="entry name" value="Cell surface protein"/>
    <property type="match status" value="1"/>
</dbReference>
<dbReference type="InterPro" id="IPR013783">
    <property type="entry name" value="Ig-like_fold"/>
</dbReference>
<feature type="domain" description="PKD" evidence="2">
    <location>
        <begin position="428"/>
        <end position="513"/>
    </location>
</feature>
<dbReference type="CDD" id="cd00146">
    <property type="entry name" value="PKD"/>
    <property type="match status" value="4"/>
</dbReference>
<dbReference type="InterPro" id="IPR000601">
    <property type="entry name" value="PKD_dom"/>
</dbReference>
<dbReference type="PANTHER" id="PTHR46182">
    <property type="entry name" value="FI19480P1"/>
    <property type="match status" value="1"/>
</dbReference>
<dbReference type="InterPro" id="IPR029865">
    <property type="entry name" value="KIAA0319-like"/>
</dbReference>
<evidence type="ECO:0000259" key="2">
    <source>
        <dbReference type="PROSITE" id="PS50093"/>
    </source>
</evidence>
<feature type="region of interest" description="Disordered" evidence="1">
    <location>
        <begin position="598"/>
        <end position="627"/>
    </location>
</feature>
<reference evidence="3" key="1">
    <citation type="submission" date="2018-06" db="EMBL/GenBank/DDBJ databases">
        <authorList>
            <person name="Zhirakovskaya E."/>
        </authorList>
    </citation>
    <scope>NUCLEOTIDE SEQUENCE</scope>
</reference>
<dbReference type="InterPro" id="IPR022409">
    <property type="entry name" value="PKD/Chitinase_dom"/>
</dbReference>
<evidence type="ECO:0000313" key="3">
    <source>
        <dbReference type="EMBL" id="VAW13077.1"/>
    </source>
</evidence>
<dbReference type="SUPFAM" id="SSF49299">
    <property type="entry name" value="PKD domain"/>
    <property type="match status" value="4"/>
</dbReference>
<dbReference type="Pfam" id="PF18911">
    <property type="entry name" value="PKD_4"/>
    <property type="match status" value="4"/>
</dbReference>
<dbReference type="InterPro" id="IPR035986">
    <property type="entry name" value="PKD_dom_sf"/>
</dbReference>
<feature type="domain" description="PKD" evidence="2">
    <location>
        <begin position="252"/>
        <end position="332"/>
    </location>
</feature>
<evidence type="ECO:0000256" key="1">
    <source>
        <dbReference type="SAM" id="MobiDB-lite"/>
    </source>
</evidence>
<feature type="compositionally biased region" description="Low complexity" evidence="1">
    <location>
        <begin position="617"/>
        <end position="627"/>
    </location>
</feature>
<sequence>MRFYPTKIRLTFLCFVLTSILIVLGCNKDSDLLRDTVIEDSISSVEEREVNETEEAETEEEATSEDSTDDKVESRTTSFPPTNDAHIQRGKGYNQNIIRLEENHRTSYLMFNLSPIDSISGTITGATLQFTINSDGGSGTVNVSKGKSNDWTEKDLSDTTAPEIDIQLGSIVKEYHVGVTEIVELNASDMLPETTTLILDHKDGNDLAFASKEHISKIGPKLVVTYSVPEGSEDIVIQAEEDTTEEDVNKEPIAVADATPPTGGVPLEVTFTGSNSSDNSKISSYSWDFKDGSNATTANTTHTFTKVGTYEVELTVKDDEGLSNTDTVTITVNEDKNQAPKAIASATPLSGEAPLEVSFKGSDSTDDNTVSSYIWDFKDGVSASEANPKHTFTAAGTYVVELTVKDENGLTDKKTVSITVTEPKNEAPKAVATANPSSGQAPLEVQFIGDKSTDDDKVTGYAWDFKDGATATNANPSHSFTEAGSYEVELTVKDKEGLSHKKTVTITVTAPQVQNEPPVAVVSANPTSGQASLEVQFLGNSSTDDDAITSYFWDFKDGATATNANPSHTFTDAGTYVVELTVKDSEGESNTKSITITVEAPSSNDGGGNAPPGYYVTTSGKSSNNGTSEAQAWSLEHAFFTAKAGDIIYVKAGNYGKKELLSRNPGSSGNPIKFIGYKNTPGDVVSNQGSTFNYGESVNASKMPLLQSSNGQGKAITLHDRFIEIENFQITGYSHGIETISRATNIVLRNIVITKVGNQSNRNSYTGFGFNIEGNSTLLENCFVLNAGAEALKLFDSDNSRVNYCQVFADNPNNPTDYYFLLTGGTNNTKIENSYAERAQYLEHGGHGFDMKDLAENNTFRNCTAKRTNFELNFSGVRYNTIEDCSIYGVDTSPSNWHAVMAIFNGANNNLIKNMYIQDTWTAISWADYDDGYVGPGGDRDQVSMGYDNTFDNITIKNTNRILNVGGGTNFNAWAKRNKFINCDFSDFNSVAVTYYPTEDILFKNCKFKNGNKLVIEAGGQYAPYSRFDVTWQNCTWTNVNFTPPN</sequence>
<organism evidence="3">
    <name type="scientific">hydrothermal vent metagenome</name>
    <dbReference type="NCBI Taxonomy" id="652676"/>
    <lineage>
        <taxon>unclassified sequences</taxon>
        <taxon>metagenomes</taxon>
        <taxon>ecological metagenomes</taxon>
    </lineage>
</organism>
<feature type="compositionally biased region" description="Acidic residues" evidence="1">
    <location>
        <begin position="52"/>
        <end position="68"/>
    </location>
</feature>
<dbReference type="PROSITE" id="PS50093">
    <property type="entry name" value="PKD"/>
    <property type="match status" value="4"/>
</dbReference>
<dbReference type="InterPro" id="IPR011050">
    <property type="entry name" value="Pectin_lyase_fold/virulence"/>
</dbReference>
<feature type="domain" description="PKD" evidence="2">
    <location>
        <begin position="340"/>
        <end position="421"/>
    </location>
</feature>
<feature type="region of interest" description="Disordered" evidence="1">
    <location>
        <begin position="44"/>
        <end position="90"/>
    </location>
</feature>
<dbReference type="EMBL" id="UOEL01000098">
    <property type="protein sequence ID" value="VAW13077.1"/>
    <property type="molecule type" value="Genomic_DNA"/>
</dbReference>